<sequence>LHVDLHHFKENRILKERLCRCVQTKDHKLKVFSMPPDVPITVTQRIQDPDSQLSNLSLRVGHEHHRIFTDSHTIFLHPEMAPTPGNGTRPTLERCWFESVYVLHEII</sequence>
<reference evidence="2 3" key="2">
    <citation type="submission" date="2013-11" db="EMBL/GenBank/DDBJ databases">
        <title>The Genome Sequence of Phytophthora parasitica CJ05E6.</title>
        <authorList>
            <consortium name="The Broad Institute Genomics Platform"/>
            <person name="Russ C."/>
            <person name="Tyler B."/>
            <person name="Panabieres F."/>
            <person name="Shan W."/>
            <person name="Tripathy S."/>
            <person name="Grunwald N."/>
            <person name="Machado M."/>
            <person name="Johnson C.S."/>
            <person name="Arredondo F."/>
            <person name="Hong C."/>
            <person name="Coffey M."/>
            <person name="Young S.K."/>
            <person name="Zeng Q."/>
            <person name="Gargeya S."/>
            <person name="Fitzgerald M."/>
            <person name="Abouelleil A."/>
            <person name="Alvarado L."/>
            <person name="Chapman S.B."/>
            <person name="Gainer-Dewar J."/>
            <person name="Goldberg J."/>
            <person name="Griggs A."/>
            <person name="Gujja S."/>
            <person name="Hansen M."/>
            <person name="Howarth C."/>
            <person name="Imamovic A."/>
            <person name="Ireland A."/>
            <person name="Larimer J."/>
            <person name="McCowan C."/>
            <person name="Murphy C."/>
            <person name="Pearson M."/>
            <person name="Poon T.W."/>
            <person name="Priest M."/>
            <person name="Roberts A."/>
            <person name="Saif S."/>
            <person name="Shea T."/>
            <person name="Sykes S."/>
            <person name="Wortman J."/>
            <person name="Nusbaum C."/>
            <person name="Birren B."/>
        </authorList>
    </citation>
    <scope>NUCLEOTIDE SEQUENCE [LARGE SCALE GENOMIC DNA]</scope>
    <source>
        <strain evidence="2 3">CJ05E6</strain>
    </source>
</reference>
<feature type="non-terminal residue" evidence="2">
    <location>
        <position position="1"/>
    </location>
</feature>
<gene>
    <name evidence="1" type="ORF">L915_03355</name>
    <name evidence="2" type="ORF">L916_03313</name>
</gene>
<evidence type="ECO:0000313" key="2">
    <source>
        <dbReference type="EMBL" id="ETL46885.1"/>
    </source>
</evidence>
<proteinExistence type="predicted"/>
<evidence type="ECO:0000313" key="1">
    <source>
        <dbReference type="EMBL" id="ETK93480.1"/>
    </source>
</evidence>
<dbReference type="EMBL" id="KI671442">
    <property type="protein sequence ID" value="ETL46885.1"/>
    <property type="molecule type" value="Genomic_DNA"/>
</dbReference>
<organism evidence="2 3">
    <name type="scientific">Phytophthora nicotianae</name>
    <name type="common">Potato buckeye rot agent</name>
    <name type="synonym">Phytophthora parasitica</name>
    <dbReference type="NCBI Taxonomy" id="4792"/>
    <lineage>
        <taxon>Eukaryota</taxon>
        <taxon>Sar</taxon>
        <taxon>Stramenopiles</taxon>
        <taxon>Oomycota</taxon>
        <taxon>Peronosporomycetes</taxon>
        <taxon>Peronosporales</taxon>
        <taxon>Peronosporaceae</taxon>
        <taxon>Phytophthora</taxon>
    </lineage>
</organism>
<dbReference type="EMBL" id="KI684927">
    <property type="protein sequence ID" value="ETK93480.1"/>
    <property type="molecule type" value="Genomic_DNA"/>
</dbReference>
<dbReference type="Proteomes" id="UP000053236">
    <property type="component" value="Unassembled WGS sequence"/>
</dbReference>
<dbReference type="Proteomes" id="UP000053864">
    <property type="component" value="Unassembled WGS sequence"/>
</dbReference>
<protein>
    <submittedName>
        <fullName evidence="2">Uncharacterized protein</fullName>
    </submittedName>
</protein>
<dbReference type="AlphaFoldDB" id="W2JK99"/>
<accession>W2JK99</accession>
<evidence type="ECO:0000313" key="3">
    <source>
        <dbReference type="Proteomes" id="UP000053864"/>
    </source>
</evidence>
<reference evidence="1" key="1">
    <citation type="submission" date="2013-11" db="EMBL/GenBank/DDBJ databases">
        <title>The Genome Sequence of Phytophthora parasitica CJ02B3.</title>
        <authorList>
            <consortium name="The Broad Institute Genomics Platform"/>
            <person name="Russ C."/>
            <person name="Tyler B."/>
            <person name="Panabieres F."/>
            <person name="Shan W."/>
            <person name="Tripathy S."/>
            <person name="Grunwald N."/>
            <person name="Machado M."/>
            <person name="Johnson C.S."/>
            <person name="Arredondo F."/>
            <person name="Hong C."/>
            <person name="Coffey M."/>
            <person name="Young S.K."/>
            <person name="Zeng Q."/>
            <person name="Gargeya S."/>
            <person name="Fitzgerald M."/>
            <person name="Abouelleil A."/>
            <person name="Alvarado L."/>
            <person name="Chapman S.B."/>
            <person name="Gainer-Dewar J."/>
            <person name="Goldberg J."/>
            <person name="Griggs A."/>
            <person name="Gujja S."/>
            <person name="Hansen M."/>
            <person name="Howarth C."/>
            <person name="Imamovic A."/>
            <person name="Ireland A."/>
            <person name="Larimer J."/>
            <person name="McCowan C."/>
            <person name="Murphy C."/>
            <person name="Pearson M."/>
            <person name="Poon T.W."/>
            <person name="Priest M."/>
            <person name="Roberts A."/>
            <person name="Saif S."/>
            <person name="Shea T."/>
            <person name="Sykes S."/>
            <person name="Wortman J."/>
            <person name="Nusbaum C."/>
            <person name="Birren B."/>
        </authorList>
    </citation>
    <scope>NUCLEOTIDE SEQUENCE [LARGE SCALE GENOMIC DNA]</scope>
    <source>
        <strain evidence="1">CJ02B3</strain>
    </source>
</reference>
<name>W2JK99_PHYNI</name>